<dbReference type="EMBL" id="HBUE01154492">
    <property type="protein sequence ID" value="CAG6507035.1"/>
    <property type="molecule type" value="Transcribed_RNA"/>
</dbReference>
<name>A0A8D8D6I2_CULPI</name>
<protein>
    <submittedName>
        <fullName evidence="2">(northern house mosquito) hypothetical protein</fullName>
    </submittedName>
</protein>
<sequence length="177" mass="19375">MTSPQSTPPPLTAPIPIPAPRRAGLQIGQAHPRAASGYARRRHVHDDRHRHRPLPGVRDGPRVCAGARGRAERVLSAGGLLRVSELHAHRADRAGGHDGRGVPPFGRVLREALQGGPGRAGGAPERAAGRDGPDGLRFLIVCFFFSLSHFLTQHFYLRSLSQANFTFFILFIYRNFI</sequence>
<organism evidence="2">
    <name type="scientific">Culex pipiens</name>
    <name type="common">House mosquito</name>
    <dbReference type="NCBI Taxonomy" id="7175"/>
    <lineage>
        <taxon>Eukaryota</taxon>
        <taxon>Metazoa</taxon>
        <taxon>Ecdysozoa</taxon>
        <taxon>Arthropoda</taxon>
        <taxon>Hexapoda</taxon>
        <taxon>Insecta</taxon>
        <taxon>Pterygota</taxon>
        <taxon>Neoptera</taxon>
        <taxon>Endopterygota</taxon>
        <taxon>Diptera</taxon>
        <taxon>Nematocera</taxon>
        <taxon>Culicoidea</taxon>
        <taxon>Culicidae</taxon>
        <taxon>Culicinae</taxon>
        <taxon>Culicini</taxon>
        <taxon>Culex</taxon>
        <taxon>Culex</taxon>
    </lineage>
</organism>
<feature type="region of interest" description="Disordered" evidence="1">
    <location>
        <begin position="33"/>
        <end position="63"/>
    </location>
</feature>
<evidence type="ECO:0000256" key="1">
    <source>
        <dbReference type="SAM" id="MobiDB-lite"/>
    </source>
</evidence>
<accession>A0A8D8D6I2</accession>
<feature type="compositionally biased region" description="Basic residues" evidence="1">
    <location>
        <begin position="39"/>
        <end position="53"/>
    </location>
</feature>
<proteinExistence type="predicted"/>
<reference evidence="2" key="1">
    <citation type="submission" date="2021-05" db="EMBL/GenBank/DDBJ databases">
        <authorList>
            <person name="Alioto T."/>
            <person name="Alioto T."/>
            <person name="Gomez Garrido J."/>
        </authorList>
    </citation>
    <scope>NUCLEOTIDE SEQUENCE</scope>
</reference>
<evidence type="ECO:0000313" key="2">
    <source>
        <dbReference type="EMBL" id="CAG6507035.1"/>
    </source>
</evidence>
<dbReference type="EMBL" id="HBUE01259538">
    <property type="protein sequence ID" value="CAG6558364.1"/>
    <property type="molecule type" value="Transcribed_RNA"/>
</dbReference>
<dbReference type="AlphaFoldDB" id="A0A8D8D6I2"/>